<dbReference type="SUPFAM" id="SSF49464">
    <property type="entry name" value="Carboxypeptidase regulatory domain-like"/>
    <property type="match status" value="1"/>
</dbReference>
<evidence type="ECO:0000313" key="2">
    <source>
        <dbReference type="EMBL" id="NOU59201.1"/>
    </source>
</evidence>
<name>A0ABX1WSX9_9BACT</name>
<dbReference type="RefSeq" id="WP_171594472.1">
    <property type="nucleotide sequence ID" value="NZ_RZNH01000005.1"/>
</dbReference>
<feature type="chain" id="PRO_5047033204" evidence="1">
    <location>
        <begin position="20"/>
        <end position="897"/>
    </location>
</feature>
<dbReference type="Pfam" id="PF13620">
    <property type="entry name" value="CarboxypepD_reg"/>
    <property type="match status" value="1"/>
</dbReference>
<accession>A0ABX1WSX9</accession>
<keyword evidence="3" id="KW-1185">Reference proteome</keyword>
<dbReference type="SUPFAM" id="SSF56935">
    <property type="entry name" value="Porins"/>
    <property type="match status" value="1"/>
</dbReference>
<reference evidence="2 3" key="1">
    <citation type="submission" date="2018-12" db="EMBL/GenBank/DDBJ databases">
        <title>Marinifilum JC070 sp. nov., a marine bacterium isolated from Yongle Blue Hole in the South China Sea.</title>
        <authorList>
            <person name="Fu T."/>
        </authorList>
    </citation>
    <scope>NUCLEOTIDE SEQUENCE [LARGE SCALE GENOMIC DNA]</scope>
    <source>
        <strain evidence="2 3">JC070</strain>
    </source>
</reference>
<organism evidence="2 3">
    <name type="scientific">Marinifilum caeruleilacunae</name>
    <dbReference type="NCBI Taxonomy" id="2499076"/>
    <lineage>
        <taxon>Bacteria</taxon>
        <taxon>Pseudomonadati</taxon>
        <taxon>Bacteroidota</taxon>
        <taxon>Bacteroidia</taxon>
        <taxon>Marinilabiliales</taxon>
        <taxon>Marinifilaceae</taxon>
    </lineage>
</organism>
<evidence type="ECO:0000313" key="3">
    <source>
        <dbReference type="Proteomes" id="UP000732105"/>
    </source>
</evidence>
<dbReference type="Proteomes" id="UP000732105">
    <property type="component" value="Unassembled WGS sequence"/>
</dbReference>
<dbReference type="Gene3D" id="2.60.40.1120">
    <property type="entry name" value="Carboxypeptidase-like, regulatory domain"/>
    <property type="match status" value="1"/>
</dbReference>
<evidence type="ECO:0000256" key="1">
    <source>
        <dbReference type="SAM" id="SignalP"/>
    </source>
</evidence>
<proteinExistence type="predicted"/>
<dbReference type="InterPro" id="IPR008969">
    <property type="entry name" value="CarboxyPept-like_regulatory"/>
</dbReference>
<feature type="signal peptide" evidence="1">
    <location>
        <begin position="1"/>
        <end position="19"/>
    </location>
</feature>
<gene>
    <name evidence="2" type="ORF">ELS83_05165</name>
</gene>
<keyword evidence="2" id="KW-0675">Receptor</keyword>
<protein>
    <submittedName>
        <fullName evidence="2">TonB-dependent receptor</fullName>
    </submittedName>
</protein>
<sequence length="897" mass="102219">MKKYFFILLMLCAGLSSFAQEDVNLKGIVTDDSGKAIEMANVIAVNTETNLLESYCVTNHSGLYKVKLKSGSVYNIKISFIGFGAKEFRYEATEEDGNQDVSMSEENSLLNEVDVTYTMPVMVKGDTIVYDTDSFTTGTERKLKDVLVSLPGVEMNDDGQIEVEGKQVQKVMVEGKDFFDGDSKIAADNIPADAVSKVEVLRNFNDIGQMQGLTNDEDNIALNIRLKKGKDKFWFGEITAGAGPDEKYLAHPKLFYYSPKFSLNLITDANNIGEVPFTRRDFMNFSGGFRNFNPGGGSSIGVGSNSLGISTAQNNRAKDIDTKFAALNFSYELKDNWDIGGFGIYSYTGTLMETEQVTTYELEDNQSQVEKSISKNDQEVNLGLFKFNSVYKPNANFQFDYDIFVKQSDDDEEEEVLSTVNDESDRIYQLKQQKPLTLQQSANIYYTASEKHIFAFEGQHLYQNEDPYYNSVRDEFAFTSLFPVDNSVSLYNISQDKRIITNKLDAKLDYYLVTGDKSNLQFTLGTTQNHQNYDTGIFQTLDDNSKLEMEGEEFENDVKFNVSDLFFGFHYKLKAGMFTFNPGVTIHQYETKSTQHSKKVKDNLTSVLPDIYVNMQLKKSENLRFNYRITRTFTDVSKYAEAFVLNNYNSVYSGNPELESSLKHNVSLNFFSFNMFNFTHMFANISYTKSIEGFKNNVIPMGINQVSSTINSDLSDESLSVNTRYQRTFKNFKVSAKANVSWSESNNLVNSEPTKSESINQNYTGSIGTNFKNAPNIELGYKYSINQYDRGAISSTYYTKRPFASLDMAFLKNFTLTAEYDFYSYTDREKTIENEYSFLEADLLYRKKDSKWEFGIKGKNLLNNDSLDRNSENNFSFTSSTYYIQPRYVLFTVKYDI</sequence>
<comment type="caution">
    <text evidence="2">The sequence shown here is derived from an EMBL/GenBank/DDBJ whole genome shotgun (WGS) entry which is preliminary data.</text>
</comment>
<dbReference type="EMBL" id="RZNH01000005">
    <property type="protein sequence ID" value="NOU59201.1"/>
    <property type="molecule type" value="Genomic_DNA"/>
</dbReference>
<keyword evidence="1" id="KW-0732">Signal</keyword>